<dbReference type="OrthoDB" id="106623at2759"/>
<feature type="compositionally biased region" description="Polar residues" evidence="1">
    <location>
        <begin position="1"/>
        <end position="11"/>
    </location>
</feature>
<proteinExistence type="predicted"/>
<feature type="region of interest" description="Disordered" evidence="1">
    <location>
        <begin position="92"/>
        <end position="128"/>
    </location>
</feature>
<evidence type="ECO:0000256" key="1">
    <source>
        <dbReference type="SAM" id="MobiDB-lite"/>
    </source>
</evidence>
<evidence type="ECO:0000313" key="4">
    <source>
        <dbReference type="EMBL" id="RLN56488.1"/>
    </source>
</evidence>
<dbReference type="InterPro" id="IPR000836">
    <property type="entry name" value="PRTase_dom"/>
</dbReference>
<reference evidence="5 6" key="1">
    <citation type="submission" date="2018-07" db="EMBL/GenBank/DDBJ databases">
        <title>Genome sequencing of oomycete isolates from Chile give support for New Zealand origin for Phytophthora kernoviae and make available the first Nothophytophthora sp. genome.</title>
        <authorList>
            <person name="Studholme D.J."/>
            <person name="Sanfuentes E."/>
            <person name="Panda P."/>
            <person name="Hill R."/>
            <person name="Sambles C."/>
            <person name="Grant M."/>
            <person name="Williams N.M."/>
            <person name="Mcdougal R.L."/>
        </authorList>
    </citation>
    <scope>NUCLEOTIDE SEQUENCE [LARGE SCALE GENOMIC DNA]</scope>
    <source>
        <strain evidence="4">Chile6</strain>
        <strain evidence="3">Chile7</strain>
    </source>
</reference>
<dbReference type="EMBL" id="MBAD02002423">
    <property type="protein sequence ID" value="RLN47645.1"/>
    <property type="molecule type" value="Genomic_DNA"/>
</dbReference>
<dbReference type="Proteomes" id="UP000284657">
    <property type="component" value="Unassembled WGS sequence"/>
</dbReference>
<gene>
    <name evidence="3" type="ORF">BBJ29_007198</name>
    <name evidence="4" type="ORF">BBP00_00007967</name>
</gene>
<dbReference type="SUPFAM" id="SSF53271">
    <property type="entry name" value="PRTase-like"/>
    <property type="match status" value="1"/>
</dbReference>
<evidence type="ECO:0000313" key="6">
    <source>
        <dbReference type="Proteomes" id="UP000284657"/>
    </source>
</evidence>
<sequence length="380" mass="41956">MHPNLATNTTAEAKPLTKTHVTTAEAEAEAEAEEAATDAKPTGKTSRYLREIDRRDILSRIEQGEKQSALAKEYQVSRAAICNLNKHRDEVLSRKDGNPLAKHPKKPRPKSLKAKYGRSNWGMAPKETEAQDQSGLFEIKSRAAALLLTTLRKKQATVSEFRRSSDRLMRLVMEEALAYVPVKTIEIFLTNQVKSDGVTLEHPPCAISMEPAGCPMLDLFRQMEPDQPTGYVSFGDIPVSPGDSRTLDVQVKVYDARLPPSLNYHNVFLVDHVVTSAELVGAVVRRLQERGAVEAMISLVALMATAEAVEKLHATFPTLKIVVAQVDHGAEELAAASTTGFEDVAEMQSEVTTTDMVLDRLEQVYHGYMPATISMLFPLF</sequence>
<dbReference type="Proteomes" id="UP000277300">
    <property type="component" value="Unassembled WGS sequence"/>
</dbReference>
<dbReference type="EMBL" id="MBDO02000363">
    <property type="protein sequence ID" value="RLN56488.1"/>
    <property type="molecule type" value="Genomic_DNA"/>
</dbReference>
<organism evidence="4 5">
    <name type="scientific">Phytophthora kernoviae</name>
    <dbReference type="NCBI Taxonomy" id="325452"/>
    <lineage>
        <taxon>Eukaryota</taxon>
        <taxon>Sar</taxon>
        <taxon>Stramenopiles</taxon>
        <taxon>Oomycota</taxon>
        <taxon>Peronosporomycetes</taxon>
        <taxon>Peronosporales</taxon>
        <taxon>Peronosporaceae</taxon>
        <taxon>Phytophthora</taxon>
    </lineage>
</organism>
<name>A0A3F2RI85_9STRA</name>
<dbReference type="AlphaFoldDB" id="A0A3F2RI85"/>
<feature type="compositionally biased region" description="Acidic residues" evidence="1">
    <location>
        <begin position="26"/>
        <end position="36"/>
    </location>
</feature>
<dbReference type="InterPro" id="IPR029057">
    <property type="entry name" value="PRTase-like"/>
</dbReference>
<dbReference type="Gene3D" id="1.10.10.60">
    <property type="entry name" value="Homeodomain-like"/>
    <property type="match status" value="1"/>
</dbReference>
<evidence type="ECO:0000259" key="2">
    <source>
        <dbReference type="Pfam" id="PF14681"/>
    </source>
</evidence>
<feature type="compositionally biased region" description="Basic residues" evidence="1">
    <location>
        <begin position="102"/>
        <end position="116"/>
    </location>
</feature>
<dbReference type="Pfam" id="PF14681">
    <property type="entry name" value="UPRTase"/>
    <property type="match status" value="1"/>
</dbReference>
<accession>A0A3F2RI85</accession>
<evidence type="ECO:0000313" key="5">
    <source>
        <dbReference type="Proteomes" id="UP000277300"/>
    </source>
</evidence>
<feature type="domain" description="Phosphoribosyltransferase" evidence="2">
    <location>
        <begin position="141"/>
        <end position="332"/>
    </location>
</feature>
<feature type="region of interest" description="Disordered" evidence="1">
    <location>
        <begin position="1"/>
        <end position="47"/>
    </location>
</feature>
<dbReference type="Gene3D" id="3.40.50.2020">
    <property type="match status" value="1"/>
</dbReference>
<comment type="caution">
    <text evidence="4">The sequence shown here is derived from an EMBL/GenBank/DDBJ whole genome shotgun (WGS) entry which is preliminary data.</text>
</comment>
<evidence type="ECO:0000313" key="3">
    <source>
        <dbReference type="EMBL" id="RLN47645.1"/>
    </source>
</evidence>
<protein>
    <recommendedName>
        <fullName evidence="2">Phosphoribosyltransferase domain-containing protein</fullName>
    </recommendedName>
</protein>